<comment type="caution">
    <text evidence="2">The sequence shown here is derived from an EMBL/GenBank/DDBJ whole genome shotgun (WGS) entry which is preliminary data.</text>
</comment>
<dbReference type="Proteomes" id="UP001081438">
    <property type="component" value="Unassembled WGS sequence"/>
</dbReference>
<evidence type="ECO:0000256" key="1">
    <source>
        <dbReference type="SAM" id="Phobius"/>
    </source>
</evidence>
<protein>
    <submittedName>
        <fullName evidence="2">DUF443 domain-containing protein</fullName>
    </submittedName>
</protein>
<accession>A0A9Q4D7V1</accession>
<keyword evidence="1" id="KW-1133">Transmembrane helix</keyword>
<dbReference type="InterPro" id="IPR005915">
    <property type="entry name" value="Tandem_5TM"/>
</dbReference>
<reference evidence="2" key="1">
    <citation type="journal article" date="2022" name="Int. J. Mol. Sci.">
        <title>Phenotypic and genotypic virulence characterisation of Staphylococcus pettenkoferi strains isolated from human bloodstream and diabetic foot infections.</title>
        <authorList>
            <person name="Magnan C."/>
        </authorList>
    </citation>
    <scope>NUCLEOTIDE SEQUENCE</scope>
    <source>
        <strain evidence="2">NSP020P</strain>
    </source>
</reference>
<dbReference type="EMBL" id="JANSKX010000027">
    <property type="protein sequence ID" value="MCY1595235.1"/>
    <property type="molecule type" value="Genomic_DNA"/>
</dbReference>
<sequence>MYNIKSVRKNPRYKIINYHNRYYLLDLSRNPFLFVFPFLYWFIPIKGELISSEQMKELTNIDYQPLGNNKLPYLLSPLIFVLIKPFVNSLYTSGYSTFYSLAFIISLILILFLRVKINKKLELNYKTLGTKYFHVLPTILHIAVLIIFYVFFLFLLIGVADGFISDDFQNIIIFILWVYMAMFFTFINCAVFSKNKVYIWQKRRK</sequence>
<feature type="transmembrane region" description="Helical" evidence="1">
    <location>
        <begin position="97"/>
        <end position="115"/>
    </location>
</feature>
<proteinExistence type="predicted"/>
<feature type="transmembrane region" description="Helical" evidence="1">
    <location>
        <begin position="171"/>
        <end position="193"/>
    </location>
</feature>
<feature type="transmembrane region" description="Helical" evidence="1">
    <location>
        <begin position="32"/>
        <end position="50"/>
    </location>
</feature>
<evidence type="ECO:0000313" key="2">
    <source>
        <dbReference type="EMBL" id="MCY1595235.1"/>
    </source>
</evidence>
<organism evidence="2 3">
    <name type="scientific">Staphylococcus pettenkoferi</name>
    <dbReference type="NCBI Taxonomy" id="170573"/>
    <lineage>
        <taxon>Bacteria</taxon>
        <taxon>Bacillati</taxon>
        <taxon>Bacillota</taxon>
        <taxon>Bacilli</taxon>
        <taxon>Bacillales</taxon>
        <taxon>Staphylococcaceae</taxon>
        <taxon>Staphylococcus</taxon>
    </lineage>
</organism>
<keyword evidence="1" id="KW-0812">Transmembrane</keyword>
<evidence type="ECO:0000313" key="3">
    <source>
        <dbReference type="Proteomes" id="UP001081438"/>
    </source>
</evidence>
<dbReference type="AlphaFoldDB" id="A0A9Q4D7V1"/>
<dbReference type="Pfam" id="PF04276">
    <property type="entry name" value="DUF443"/>
    <property type="match status" value="1"/>
</dbReference>
<keyword evidence="1" id="KW-0472">Membrane</keyword>
<name>A0A9Q4D7V1_9STAP</name>
<feature type="transmembrane region" description="Helical" evidence="1">
    <location>
        <begin position="135"/>
        <end position="159"/>
    </location>
</feature>
<dbReference type="NCBIfam" id="TIGR01218">
    <property type="entry name" value="Gpos_tandem_5TM"/>
    <property type="match status" value="1"/>
</dbReference>
<gene>
    <name evidence="2" type="ORF">NW112_08295</name>
</gene>
<dbReference type="RefSeq" id="WP_268218446.1">
    <property type="nucleotide sequence ID" value="NZ_JANSKK010000001.1"/>
</dbReference>